<reference evidence="4 5" key="1">
    <citation type="submission" date="2006-06" db="EMBL/GenBank/DDBJ databases">
        <authorList>
            <person name="Moran M.A."/>
            <person name="Ferriera S."/>
            <person name="Johnson J."/>
            <person name="Kravitz S."/>
            <person name="Beeson K."/>
            <person name="Sutton G."/>
            <person name="Rogers Y.-H."/>
            <person name="Friedman R."/>
            <person name="Frazier M."/>
            <person name="Venter J.C."/>
        </authorList>
    </citation>
    <scope>NUCLEOTIDE SEQUENCE [LARGE SCALE GENOMIC DNA]</scope>
    <source>
        <strain evidence="4 5">E-37</strain>
    </source>
</reference>
<dbReference type="GO" id="GO:0032259">
    <property type="term" value="P:methylation"/>
    <property type="evidence" value="ECO:0007669"/>
    <property type="project" value="UniProtKB-KW"/>
</dbReference>
<dbReference type="InterPro" id="IPR002052">
    <property type="entry name" value="DNA_methylase_N6_adenine_CS"/>
</dbReference>
<dbReference type="GO" id="GO:0008757">
    <property type="term" value="F:S-adenosylmethionine-dependent methyltransferase activity"/>
    <property type="evidence" value="ECO:0007669"/>
    <property type="project" value="UniProtKB-ARBA"/>
</dbReference>
<dbReference type="EMBL" id="AAYA01000001">
    <property type="protein sequence ID" value="EBA10335.1"/>
    <property type="molecule type" value="Genomic_DNA"/>
</dbReference>
<evidence type="ECO:0000313" key="5">
    <source>
        <dbReference type="Proteomes" id="UP000005713"/>
    </source>
</evidence>
<keyword evidence="1 4" id="KW-0808">Transferase</keyword>
<evidence type="ECO:0000259" key="3">
    <source>
        <dbReference type="Pfam" id="PF05175"/>
    </source>
</evidence>
<dbReference type="InterPro" id="IPR007848">
    <property type="entry name" value="Small_mtfrase_dom"/>
</dbReference>
<name>A3JXU9_SAGS3</name>
<accession>A3JXU9</accession>
<comment type="caution">
    <text evidence="4">The sequence shown here is derived from an EMBL/GenBank/DDBJ whole genome shotgun (WGS) entry which is preliminary data.</text>
</comment>
<proteinExistence type="predicted"/>
<dbReference type="Gene3D" id="3.40.50.150">
    <property type="entry name" value="Vaccinia Virus protein VP39"/>
    <property type="match status" value="1"/>
</dbReference>
<sequence length="245" mass="26181">MLGGRVTVLQPRQGYRAGTDPVILAASVQACAGETVLELGCGGGAALCCLGWRVPGLTLTGLEIQPGYADLARRNLAGNGLAGEIHEGDVAAPPAALKARSFDHVIANPPYFETGKGLLALDGGRGRGRTGDVPLSVWVETAARRLKPRGHATFIQRVERLPELMAAMQAVLGGLELLPLLPRPGRPPRLVLLRGRKEARTPFRFYPPKVIHPEDVMGNGRKNYSECFFSVMMEGAALTFEPEIG</sequence>
<evidence type="ECO:0000256" key="2">
    <source>
        <dbReference type="ARBA" id="ARBA00022691"/>
    </source>
</evidence>
<keyword evidence="5" id="KW-1185">Reference proteome</keyword>
<dbReference type="eggNOG" id="COG4123">
    <property type="taxonomic scope" value="Bacteria"/>
</dbReference>
<dbReference type="CDD" id="cd02440">
    <property type="entry name" value="AdoMet_MTases"/>
    <property type="match status" value="1"/>
</dbReference>
<dbReference type="AlphaFoldDB" id="A3JXU9"/>
<evidence type="ECO:0000313" key="4">
    <source>
        <dbReference type="EMBL" id="EBA10335.1"/>
    </source>
</evidence>
<organism evidence="4 5">
    <name type="scientific">Sagittula stellata (strain ATCC 700073 / DSM 11524 / E-37)</name>
    <dbReference type="NCBI Taxonomy" id="388399"/>
    <lineage>
        <taxon>Bacteria</taxon>
        <taxon>Pseudomonadati</taxon>
        <taxon>Pseudomonadota</taxon>
        <taxon>Alphaproteobacteria</taxon>
        <taxon>Rhodobacterales</taxon>
        <taxon>Roseobacteraceae</taxon>
        <taxon>Sagittula</taxon>
    </lineage>
</organism>
<dbReference type="SUPFAM" id="SSF53335">
    <property type="entry name" value="S-adenosyl-L-methionine-dependent methyltransferases"/>
    <property type="match status" value="1"/>
</dbReference>
<dbReference type="GO" id="GO:0008170">
    <property type="term" value="F:N-methyltransferase activity"/>
    <property type="evidence" value="ECO:0007669"/>
    <property type="project" value="UniProtKB-ARBA"/>
</dbReference>
<dbReference type="Pfam" id="PF05175">
    <property type="entry name" value="MTS"/>
    <property type="match status" value="1"/>
</dbReference>
<dbReference type="GO" id="GO:0003676">
    <property type="term" value="F:nucleic acid binding"/>
    <property type="evidence" value="ECO:0007669"/>
    <property type="project" value="InterPro"/>
</dbReference>
<keyword evidence="1 4" id="KW-0489">Methyltransferase</keyword>
<evidence type="ECO:0000256" key="1">
    <source>
        <dbReference type="ARBA" id="ARBA00022603"/>
    </source>
</evidence>
<feature type="domain" description="Methyltransferase small" evidence="3">
    <location>
        <begin position="23"/>
        <end position="114"/>
    </location>
</feature>
<dbReference type="PROSITE" id="PS51257">
    <property type="entry name" value="PROKAR_LIPOPROTEIN"/>
    <property type="match status" value="1"/>
</dbReference>
<protein>
    <submittedName>
        <fullName evidence="4">N-6 Adenine-specific DNA methylase</fullName>
    </submittedName>
</protein>
<gene>
    <name evidence="4" type="ORF">SSE37_20057</name>
</gene>
<dbReference type="PANTHER" id="PTHR47739">
    <property type="entry name" value="TRNA1(VAL) (ADENINE(37)-N6)-METHYLTRANSFERASE"/>
    <property type="match status" value="1"/>
</dbReference>
<dbReference type="RefSeq" id="WP_005855093.1">
    <property type="nucleotide sequence ID" value="NZ_AAYA01000001.1"/>
</dbReference>
<dbReference type="InterPro" id="IPR050210">
    <property type="entry name" value="tRNA_Adenine-N(6)_MTase"/>
</dbReference>
<keyword evidence="2" id="KW-0949">S-adenosyl-L-methionine</keyword>
<dbReference type="Proteomes" id="UP000005713">
    <property type="component" value="Unassembled WGS sequence"/>
</dbReference>
<dbReference type="PANTHER" id="PTHR47739:SF1">
    <property type="entry name" value="TRNA1(VAL) (ADENINE(37)-N6)-METHYLTRANSFERASE"/>
    <property type="match status" value="1"/>
</dbReference>
<dbReference type="InterPro" id="IPR029063">
    <property type="entry name" value="SAM-dependent_MTases_sf"/>
</dbReference>
<dbReference type="PROSITE" id="PS00092">
    <property type="entry name" value="N6_MTASE"/>
    <property type="match status" value="1"/>
</dbReference>